<dbReference type="PROSITE" id="PS00455">
    <property type="entry name" value="AMP_BINDING"/>
    <property type="match status" value="1"/>
</dbReference>
<dbReference type="InterPro" id="IPR000873">
    <property type="entry name" value="AMP-dep_synth/lig_dom"/>
</dbReference>
<protein>
    <submittedName>
        <fullName evidence="3">Acetyl-CoA synthetase-like protein</fullName>
    </submittedName>
</protein>
<dbReference type="Gene3D" id="3.40.50.12780">
    <property type="entry name" value="N-terminal domain of ligase-like"/>
    <property type="match status" value="1"/>
</dbReference>
<feature type="domain" description="AMP-dependent synthetase/ligase" evidence="1">
    <location>
        <begin position="29"/>
        <end position="391"/>
    </location>
</feature>
<accession>A0A8E2ELK5</accession>
<dbReference type="GO" id="GO:0019748">
    <property type="term" value="P:secondary metabolic process"/>
    <property type="evidence" value="ECO:0007669"/>
    <property type="project" value="TreeGrafter"/>
</dbReference>
<dbReference type="InterPro" id="IPR042099">
    <property type="entry name" value="ANL_N_sf"/>
</dbReference>
<dbReference type="InterPro" id="IPR025110">
    <property type="entry name" value="AMP-bd_C"/>
</dbReference>
<dbReference type="PANTHER" id="PTHR24096:SF265">
    <property type="entry name" value="ENZYME, PUTATIVE (AFU_ORTHOLOGUE AFUA_5G14270)-RELATED"/>
    <property type="match status" value="1"/>
</dbReference>
<dbReference type="AlphaFoldDB" id="A0A8E2ELK5"/>
<dbReference type="Proteomes" id="UP000250266">
    <property type="component" value="Unassembled WGS sequence"/>
</dbReference>
<organism evidence="3 4">
    <name type="scientific">Lepidopterella palustris CBS 459.81</name>
    <dbReference type="NCBI Taxonomy" id="1314670"/>
    <lineage>
        <taxon>Eukaryota</taxon>
        <taxon>Fungi</taxon>
        <taxon>Dikarya</taxon>
        <taxon>Ascomycota</taxon>
        <taxon>Pezizomycotina</taxon>
        <taxon>Dothideomycetes</taxon>
        <taxon>Pleosporomycetidae</taxon>
        <taxon>Mytilinidiales</taxon>
        <taxon>Argynnaceae</taxon>
        <taxon>Lepidopterella</taxon>
    </lineage>
</organism>
<dbReference type="Gene3D" id="3.30.300.30">
    <property type="match status" value="1"/>
</dbReference>
<evidence type="ECO:0000259" key="2">
    <source>
        <dbReference type="Pfam" id="PF13193"/>
    </source>
</evidence>
<dbReference type="OrthoDB" id="6509636at2759"/>
<name>A0A8E2ELK5_9PEZI</name>
<proteinExistence type="predicted"/>
<evidence type="ECO:0000259" key="1">
    <source>
        <dbReference type="Pfam" id="PF00501"/>
    </source>
</evidence>
<dbReference type="EMBL" id="KV744809">
    <property type="protein sequence ID" value="OCK86121.1"/>
    <property type="molecule type" value="Genomic_DNA"/>
</dbReference>
<dbReference type="Pfam" id="PF13193">
    <property type="entry name" value="AMP-binding_C"/>
    <property type="match status" value="1"/>
</dbReference>
<dbReference type="CDD" id="cd05911">
    <property type="entry name" value="Firefly_Luc_like"/>
    <property type="match status" value="1"/>
</dbReference>
<dbReference type="InterPro" id="IPR045851">
    <property type="entry name" value="AMP-bd_C_sf"/>
</dbReference>
<gene>
    <name evidence="3" type="ORF">K432DRAFT_438802</name>
</gene>
<feature type="domain" description="AMP-binding enzyme C-terminal" evidence="2">
    <location>
        <begin position="443"/>
        <end position="527"/>
    </location>
</feature>
<dbReference type="Pfam" id="PF00501">
    <property type="entry name" value="AMP-binding"/>
    <property type="match status" value="1"/>
</dbReference>
<reference evidence="3 4" key="1">
    <citation type="journal article" date="2016" name="Nat. Commun.">
        <title>Ectomycorrhizal ecology is imprinted in the genome of the dominant symbiotic fungus Cenococcum geophilum.</title>
        <authorList>
            <consortium name="DOE Joint Genome Institute"/>
            <person name="Peter M."/>
            <person name="Kohler A."/>
            <person name="Ohm R.A."/>
            <person name="Kuo A."/>
            <person name="Krutzmann J."/>
            <person name="Morin E."/>
            <person name="Arend M."/>
            <person name="Barry K.W."/>
            <person name="Binder M."/>
            <person name="Choi C."/>
            <person name="Clum A."/>
            <person name="Copeland A."/>
            <person name="Grisel N."/>
            <person name="Haridas S."/>
            <person name="Kipfer T."/>
            <person name="LaButti K."/>
            <person name="Lindquist E."/>
            <person name="Lipzen A."/>
            <person name="Maire R."/>
            <person name="Meier B."/>
            <person name="Mihaltcheva S."/>
            <person name="Molinier V."/>
            <person name="Murat C."/>
            <person name="Poggeler S."/>
            <person name="Quandt C.A."/>
            <person name="Sperisen C."/>
            <person name="Tritt A."/>
            <person name="Tisserant E."/>
            <person name="Crous P.W."/>
            <person name="Henrissat B."/>
            <person name="Nehls U."/>
            <person name="Egli S."/>
            <person name="Spatafora J.W."/>
            <person name="Grigoriev I.V."/>
            <person name="Martin F.M."/>
        </authorList>
    </citation>
    <scope>NUCLEOTIDE SEQUENCE [LARGE SCALE GENOMIC DNA]</scope>
    <source>
        <strain evidence="3 4">CBS 459.81</strain>
    </source>
</reference>
<evidence type="ECO:0000313" key="4">
    <source>
        <dbReference type="Proteomes" id="UP000250266"/>
    </source>
</evidence>
<dbReference type="SUPFAM" id="SSF56801">
    <property type="entry name" value="Acetyl-CoA synthetase-like"/>
    <property type="match status" value="1"/>
</dbReference>
<keyword evidence="4" id="KW-1185">Reference proteome</keyword>
<sequence length="545" mass="60619">MPFLAQEHTEISTKDLLSWSFDNPRYDLDKPIYIDAVNPERSISGRQGRCLIRKLVAGFRKAGLKQGDCVVIASFNNLYYPIIVLGIIAAGGVYTGTNPGYTPHELAHHVNAAHGKFVVSEPELLKPILDADHDVPKSNVFIFDSLNQPIPDGFRSWKWLLEHGEEDWVRFDDLNTAKHTLAMLLFSSGTTGLPKAVMLSHYNLCAQHQLVMEHKRRPYEPSRLLALPMFHAATAPVAHTTPFRSGDVTYILRRFELEPFLKYIEKYEITELVMVPPICIGIIMSPLSKKYSLKSIKAAACGAAPLGKGPQARLKALLSPDAPFTQVWGMTETSCVATMFYYPENDVTGSVGRMIPNLDCKLVDNDGKDITAYDTRGEMCVRGPTVVNGYFENPQANARDWDSDGYFHTGDIVYCDSKSKLWYIVDRKKELIKVRGFQVAPPELEAVLLSHPSIIDAAVIGVHLPHASGDATELPRAYVVQRPGTAKLTEKEVYDFTAEKLSKYKKLDGGVKFVDMVPGIPKTASGKILKRVLREMAAKEIGAKL</sequence>
<dbReference type="GO" id="GO:0016405">
    <property type="term" value="F:CoA-ligase activity"/>
    <property type="evidence" value="ECO:0007669"/>
    <property type="project" value="TreeGrafter"/>
</dbReference>
<dbReference type="PANTHER" id="PTHR24096">
    <property type="entry name" value="LONG-CHAIN-FATTY-ACID--COA LIGASE"/>
    <property type="match status" value="1"/>
</dbReference>
<dbReference type="InterPro" id="IPR020845">
    <property type="entry name" value="AMP-binding_CS"/>
</dbReference>
<evidence type="ECO:0000313" key="3">
    <source>
        <dbReference type="EMBL" id="OCK86121.1"/>
    </source>
</evidence>